<dbReference type="AlphaFoldDB" id="A0A8S4FQ39"/>
<dbReference type="PANTHER" id="PTHR33939:SF1">
    <property type="entry name" value="DUF4371 DOMAIN-CONTAINING PROTEIN"/>
    <property type="match status" value="1"/>
</dbReference>
<organism evidence="1 2">
    <name type="scientific">Plutella xylostella</name>
    <name type="common">Diamondback moth</name>
    <name type="synonym">Plutella maculipennis</name>
    <dbReference type="NCBI Taxonomy" id="51655"/>
    <lineage>
        <taxon>Eukaryota</taxon>
        <taxon>Metazoa</taxon>
        <taxon>Ecdysozoa</taxon>
        <taxon>Arthropoda</taxon>
        <taxon>Hexapoda</taxon>
        <taxon>Insecta</taxon>
        <taxon>Pterygota</taxon>
        <taxon>Neoptera</taxon>
        <taxon>Endopterygota</taxon>
        <taxon>Lepidoptera</taxon>
        <taxon>Glossata</taxon>
        <taxon>Ditrysia</taxon>
        <taxon>Yponomeutoidea</taxon>
        <taxon>Plutellidae</taxon>
        <taxon>Plutella</taxon>
    </lineage>
</organism>
<name>A0A8S4FQ39_PLUXY</name>
<dbReference type="Proteomes" id="UP000653454">
    <property type="component" value="Unassembled WGS sequence"/>
</dbReference>
<dbReference type="PANTHER" id="PTHR33939">
    <property type="entry name" value="PROTEIN CBG22215"/>
    <property type="match status" value="1"/>
</dbReference>
<keyword evidence="2" id="KW-1185">Reference proteome</keyword>
<gene>
    <name evidence="1" type="ORF">PLXY2_LOCUS9936</name>
</gene>
<evidence type="ECO:0000313" key="2">
    <source>
        <dbReference type="Proteomes" id="UP000653454"/>
    </source>
</evidence>
<protein>
    <submittedName>
        <fullName evidence="1">(diamondback moth) hypothetical protein</fullName>
    </submittedName>
</protein>
<sequence length="253" mass="28266">MYTIALTVKDGSLVFGDMYELQRSSQFDYSKARNDKTILSLTAHYIYDNKICSNTLTTYEVIESHTAAANTAAVITEILGKWNAYGNVVTEVYIRIRPPVAVCGTAYGAVRIGIASVGLVSRSTKVTSIAAIYLRLPTDANVSCLNGVNKEEDYHSEMNEHNFHKWVTEKLIHNITYPSIIVMDNAPYHSIIVKNKAPTSANKFDDLRLWLLENNVSFDPNLRKPALLALVRKNKPEPVYEIDEAAIIIVIVV</sequence>
<comment type="caution">
    <text evidence="1">The sequence shown here is derived from an EMBL/GenBank/DDBJ whole genome shotgun (WGS) entry which is preliminary data.</text>
</comment>
<accession>A0A8S4FQ39</accession>
<reference evidence="1" key="1">
    <citation type="submission" date="2020-11" db="EMBL/GenBank/DDBJ databases">
        <authorList>
            <person name="Whiteford S."/>
        </authorList>
    </citation>
    <scope>NUCLEOTIDE SEQUENCE</scope>
</reference>
<evidence type="ECO:0000313" key="1">
    <source>
        <dbReference type="EMBL" id="CAG9130433.1"/>
    </source>
</evidence>
<dbReference type="EMBL" id="CAJHNJ030000041">
    <property type="protein sequence ID" value="CAG9130433.1"/>
    <property type="molecule type" value="Genomic_DNA"/>
</dbReference>
<proteinExistence type="predicted"/>